<organism evidence="2 3">
    <name type="scientific">Schaalia georgiae F0490</name>
    <dbReference type="NCBI Taxonomy" id="1125717"/>
    <lineage>
        <taxon>Bacteria</taxon>
        <taxon>Bacillati</taxon>
        <taxon>Actinomycetota</taxon>
        <taxon>Actinomycetes</taxon>
        <taxon>Actinomycetales</taxon>
        <taxon>Actinomycetaceae</taxon>
        <taxon>Schaalia</taxon>
    </lineage>
</organism>
<keyword evidence="1" id="KW-0472">Membrane</keyword>
<dbReference type="EMBL" id="AKFS01000226">
    <property type="protein sequence ID" value="EJF41742.1"/>
    <property type="molecule type" value="Genomic_DNA"/>
</dbReference>
<protein>
    <submittedName>
        <fullName evidence="2">Uncharacterized protein</fullName>
    </submittedName>
</protein>
<dbReference type="Proteomes" id="UP000004578">
    <property type="component" value="Unassembled WGS sequence"/>
</dbReference>
<feature type="non-terminal residue" evidence="2">
    <location>
        <position position="1"/>
    </location>
</feature>
<accession>J0NAX1</accession>
<feature type="transmembrane region" description="Helical" evidence="1">
    <location>
        <begin position="41"/>
        <end position="64"/>
    </location>
</feature>
<keyword evidence="1" id="KW-1133">Transmembrane helix</keyword>
<keyword evidence="1" id="KW-0812">Transmembrane</keyword>
<proteinExistence type="predicted"/>
<evidence type="ECO:0000313" key="3">
    <source>
        <dbReference type="Proteomes" id="UP000004578"/>
    </source>
</evidence>
<keyword evidence="3" id="KW-1185">Reference proteome</keyword>
<dbReference type="PATRIC" id="fig|1125717.3.peg.1401"/>
<comment type="caution">
    <text evidence="2">The sequence shown here is derived from an EMBL/GenBank/DDBJ whole genome shotgun (WGS) entry which is preliminary data.</text>
</comment>
<gene>
    <name evidence="2" type="ORF">HMPREF1317_0236</name>
</gene>
<name>J0NAX1_9ACTO</name>
<dbReference type="RefSeq" id="WP_005871104.1">
    <property type="nucleotide sequence ID" value="NZ_AKFS01000226.1"/>
</dbReference>
<sequence>MARESLLVHAAGACMGTAVWAVLLLLGALPDPGGAMGPARALANAAVVAAASLIAGAVGTRAALRRAQRAADGRMLLSV</sequence>
<feature type="transmembrane region" description="Helical" evidence="1">
    <location>
        <begin position="7"/>
        <end position="29"/>
    </location>
</feature>
<dbReference type="AlphaFoldDB" id="J0NAX1"/>
<evidence type="ECO:0000313" key="2">
    <source>
        <dbReference type="EMBL" id="EJF41742.1"/>
    </source>
</evidence>
<evidence type="ECO:0000256" key="1">
    <source>
        <dbReference type="SAM" id="Phobius"/>
    </source>
</evidence>
<reference evidence="2 3" key="1">
    <citation type="submission" date="2012-05" db="EMBL/GenBank/DDBJ databases">
        <authorList>
            <person name="Harkins D.M."/>
            <person name="Madupu R."/>
            <person name="Durkin A.S."/>
            <person name="Torralba M."/>
            <person name="Methe B."/>
            <person name="Sutton G.G."/>
            <person name="Nelson K.E."/>
        </authorList>
    </citation>
    <scope>NUCLEOTIDE SEQUENCE [LARGE SCALE GENOMIC DNA]</scope>
    <source>
        <strain evidence="2 3">F0490</strain>
    </source>
</reference>